<protein>
    <recommendedName>
        <fullName evidence="1">Probable queuosine precursor transporter</fullName>
        <shortName evidence="1">Q precursor transporter</shortName>
    </recommendedName>
</protein>
<comment type="function">
    <text evidence="1">Involved in the import of queuosine (Q) precursors, required for Q precursor salvage.</text>
</comment>
<dbReference type="EMBL" id="FR872580">
    <property type="protein sequence ID" value="CCB86661.1"/>
    <property type="molecule type" value="Genomic_DNA"/>
</dbReference>
<reference evidence="2 3" key="2">
    <citation type="journal article" date="2011" name="Mol. Biol. Evol.">
        <title>Unity in variety--the pan-genome of the Chlamydiae.</title>
        <authorList>
            <person name="Collingro A."/>
            <person name="Tischler P."/>
            <person name="Weinmaier T."/>
            <person name="Penz T."/>
            <person name="Heinz E."/>
            <person name="Brunham R.C."/>
            <person name="Read T.D."/>
            <person name="Bavoil P.M."/>
            <person name="Sachse K."/>
            <person name="Kahane S."/>
            <person name="Friedman M.G."/>
            <person name="Rattei T."/>
            <person name="Myers G.S."/>
            <person name="Horn M."/>
        </authorList>
    </citation>
    <scope>NUCLEOTIDE SEQUENCE [LARGE SCALE GENOMIC DNA]</scope>
    <source>
        <strain evidence="3">UV7</strain>
    </source>
</reference>
<dbReference type="NCBIfam" id="TIGR00697">
    <property type="entry name" value="queuosine precursor transporter"/>
    <property type="match status" value="1"/>
</dbReference>
<dbReference type="Pfam" id="PF02592">
    <property type="entry name" value="Vut_1"/>
    <property type="match status" value="1"/>
</dbReference>
<dbReference type="eggNOG" id="COG1738">
    <property type="taxonomic scope" value="Bacteria"/>
</dbReference>
<keyword evidence="1" id="KW-0812">Transmembrane</keyword>
<evidence type="ECO:0000313" key="2">
    <source>
        <dbReference type="EMBL" id="CCB86661.1"/>
    </source>
</evidence>
<dbReference type="HOGENOM" id="CLU_075503_0_2_0"/>
<dbReference type="AlphaFoldDB" id="F8L0D1"/>
<name>F8L0D1_PARAV</name>
<feature type="transmembrane region" description="Helical" evidence="1">
    <location>
        <begin position="141"/>
        <end position="164"/>
    </location>
</feature>
<feature type="transmembrane region" description="Helical" evidence="1">
    <location>
        <begin position="67"/>
        <end position="88"/>
    </location>
</feature>
<evidence type="ECO:0000313" key="3">
    <source>
        <dbReference type="Proteomes" id="UP000000495"/>
    </source>
</evidence>
<dbReference type="PANTHER" id="PTHR34300:SF2">
    <property type="entry name" value="QUEUOSINE PRECURSOR TRANSPORTER-RELATED"/>
    <property type="match status" value="1"/>
</dbReference>
<keyword evidence="1" id="KW-1003">Cell membrane</keyword>
<feature type="transmembrane region" description="Helical" evidence="1">
    <location>
        <begin position="176"/>
        <end position="204"/>
    </location>
</feature>
<dbReference type="GO" id="GO:0022857">
    <property type="term" value="F:transmembrane transporter activity"/>
    <property type="evidence" value="ECO:0007669"/>
    <property type="project" value="UniProtKB-UniRule"/>
</dbReference>
<feature type="transmembrane region" description="Helical" evidence="1">
    <location>
        <begin position="108"/>
        <end position="129"/>
    </location>
</feature>
<dbReference type="PANTHER" id="PTHR34300">
    <property type="entry name" value="QUEUOSINE PRECURSOR TRANSPORTER-RELATED"/>
    <property type="match status" value="1"/>
</dbReference>
<gene>
    <name evidence="2" type="primary">ypdP</name>
    <name evidence="2" type="ordered locus">PUV_17110</name>
</gene>
<dbReference type="GO" id="GO:0005886">
    <property type="term" value="C:plasma membrane"/>
    <property type="evidence" value="ECO:0007669"/>
    <property type="project" value="UniProtKB-SubCell"/>
</dbReference>
<feature type="transmembrane region" description="Helical" evidence="1">
    <location>
        <begin position="35"/>
        <end position="55"/>
    </location>
</feature>
<keyword evidence="1" id="KW-1133">Transmembrane helix</keyword>
<keyword evidence="1" id="KW-0997">Cell inner membrane</keyword>
<reference key="1">
    <citation type="journal article" date="2011" name="Mol. Biol. Evol.">
        <title>Unity in variety -- the pan-genome of the Chlamydiae.</title>
        <authorList>
            <person name="Collingro A."/>
            <person name="Tischler P."/>
            <person name="Weinmaier T."/>
            <person name="Penz T."/>
            <person name="Heinz E."/>
            <person name="Brunham R.C."/>
            <person name="Read T.D."/>
            <person name="Bavoil P.M."/>
            <person name="Sachse K."/>
            <person name="Kahane S."/>
            <person name="Friedman M.G."/>
            <person name="Rattei T."/>
            <person name="Myers G.S.A."/>
            <person name="Horn M."/>
        </authorList>
    </citation>
    <scope>NUCLEOTIDE SEQUENCE</scope>
    <source>
        <strain>UV7</strain>
    </source>
</reference>
<dbReference type="RefSeq" id="WP_006341053.1">
    <property type="nucleotide sequence ID" value="NC_015702.1"/>
</dbReference>
<evidence type="ECO:0000256" key="1">
    <source>
        <dbReference type="HAMAP-Rule" id="MF_02088"/>
    </source>
</evidence>
<accession>F8L0D1</accession>
<organism evidence="2 3">
    <name type="scientific">Parachlamydia acanthamoebae (strain UV7)</name>
    <dbReference type="NCBI Taxonomy" id="765952"/>
    <lineage>
        <taxon>Bacteria</taxon>
        <taxon>Pseudomonadati</taxon>
        <taxon>Chlamydiota</taxon>
        <taxon>Chlamydiia</taxon>
        <taxon>Parachlamydiales</taxon>
        <taxon>Parachlamydiaceae</taxon>
        <taxon>Parachlamydia</taxon>
    </lineage>
</organism>
<dbReference type="STRING" id="765952.PUV_17110"/>
<proteinExistence type="inferred from homology"/>
<dbReference type="KEGG" id="puv:PUV_17110"/>
<dbReference type="OrthoDB" id="9805479at2"/>
<keyword evidence="1" id="KW-0472">Membrane</keyword>
<comment type="similarity">
    <text evidence="1">Belongs to the vitamin uptake transporter (VUT/ECF) (TC 2.A.88) family. Q precursor transporter subfamily.</text>
</comment>
<dbReference type="HAMAP" id="MF_02088">
    <property type="entry name" value="Q_prec_transport"/>
    <property type="match status" value="1"/>
</dbReference>
<keyword evidence="3" id="KW-1185">Reference proteome</keyword>
<comment type="subcellular location">
    <subcellularLocation>
        <location evidence="1">Cell inner membrane</location>
        <topology evidence="1">Multi-pass membrane protein</topology>
    </subcellularLocation>
</comment>
<keyword evidence="1" id="KW-0813">Transport</keyword>
<dbReference type="InterPro" id="IPR003744">
    <property type="entry name" value="YhhQ"/>
</dbReference>
<sequence>MKEKFYTSIVSFFCLVVVVTSLLSAKLFPAPFSSNFYLPVGMLCYPFTFLAGNIVTEIYGSRHASFMIYLGFGLALITHFFIDFAISLPSSNPEIQVAFKAAFGLNGITIYGSMLAFIISQTLEIKLFLFIKKLTNGKYLWLRNNGAIVVSQFIDTFIANWILLYLGMKLDLEQTIHIILACYVYKLILSFCGTPLFYGFVYLLKNNIGQPDSKPIVVDA</sequence>
<dbReference type="Proteomes" id="UP000000495">
    <property type="component" value="Chromosome"/>
</dbReference>